<dbReference type="InterPro" id="IPR001796">
    <property type="entry name" value="DHFR_dom"/>
</dbReference>
<dbReference type="GO" id="GO:0006730">
    <property type="term" value="P:one-carbon metabolic process"/>
    <property type="evidence" value="ECO:0007669"/>
    <property type="project" value="UniProtKB-KW"/>
</dbReference>
<dbReference type="CDD" id="cd00209">
    <property type="entry name" value="DHFR"/>
    <property type="match status" value="1"/>
</dbReference>
<name>V5RJD1_SPIAP</name>
<protein>
    <recommendedName>
        <fullName evidence="3">dihydrofolate reductase</fullName>
        <ecNumber evidence="3">1.5.1.3</ecNumber>
    </recommendedName>
</protein>
<keyword evidence="6" id="KW-0560">Oxidoreductase</keyword>
<dbReference type="InterPro" id="IPR012259">
    <property type="entry name" value="DHFR"/>
</dbReference>
<dbReference type="GO" id="GO:0005829">
    <property type="term" value="C:cytosol"/>
    <property type="evidence" value="ECO:0007669"/>
    <property type="project" value="TreeGrafter"/>
</dbReference>
<comment type="similarity">
    <text evidence="2 7">Belongs to the dihydrofolate reductase family.</text>
</comment>
<dbReference type="STRING" id="1276258.SAPIS_v1c07230"/>
<dbReference type="EMBL" id="CP006682">
    <property type="protein sequence ID" value="AHB36568.1"/>
    <property type="molecule type" value="Genomic_DNA"/>
</dbReference>
<evidence type="ECO:0000256" key="5">
    <source>
        <dbReference type="ARBA" id="ARBA00022857"/>
    </source>
</evidence>
<evidence type="ECO:0000256" key="3">
    <source>
        <dbReference type="ARBA" id="ARBA00012856"/>
    </source>
</evidence>
<dbReference type="RefSeq" id="WP_023789784.1">
    <property type="nucleotide sequence ID" value="NC_022998.1"/>
</dbReference>
<feature type="domain" description="DHFR" evidence="8">
    <location>
        <begin position="1"/>
        <end position="156"/>
    </location>
</feature>
<keyword evidence="5" id="KW-0521">NADP</keyword>
<dbReference type="PANTHER" id="PTHR48069:SF3">
    <property type="entry name" value="DIHYDROFOLATE REDUCTASE"/>
    <property type="match status" value="1"/>
</dbReference>
<evidence type="ECO:0000256" key="6">
    <source>
        <dbReference type="ARBA" id="ARBA00023002"/>
    </source>
</evidence>
<dbReference type="HOGENOM" id="CLU_043966_5_2_14"/>
<dbReference type="KEGG" id="sapi:SAPIS_v1c07230"/>
<dbReference type="GO" id="GO:0004146">
    <property type="term" value="F:dihydrofolate reductase activity"/>
    <property type="evidence" value="ECO:0007669"/>
    <property type="project" value="UniProtKB-EC"/>
</dbReference>
<dbReference type="EC" id="1.5.1.3" evidence="3"/>
<dbReference type="GO" id="GO:0046452">
    <property type="term" value="P:dihydrofolate metabolic process"/>
    <property type="evidence" value="ECO:0007669"/>
    <property type="project" value="TreeGrafter"/>
</dbReference>
<dbReference type="GO" id="GO:0046654">
    <property type="term" value="P:tetrahydrofolate biosynthetic process"/>
    <property type="evidence" value="ECO:0007669"/>
    <property type="project" value="UniProtKB-UniPathway"/>
</dbReference>
<evidence type="ECO:0000313" key="10">
    <source>
        <dbReference type="Proteomes" id="UP000018550"/>
    </source>
</evidence>
<evidence type="ECO:0000313" key="9">
    <source>
        <dbReference type="EMBL" id="AHB36568.1"/>
    </source>
</evidence>
<dbReference type="Proteomes" id="UP000018550">
    <property type="component" value="Chromosome"/>
</dbReference>
<keyword evidence="4" id="KW-0554">One-carbon metabolism</keyword>
<keyword evidence="10" id="KW-1185">Reference proteome</keyword>
<dbReference type="SUPFAM" id="SSF53597">
    <property type="entry name" value="Dihydrofolate reductase-like"/>
    <property type="match status" value="1"/>
</dbReference>
<evidence type="ECO:0000259" key="8">
    <source>
        <dbReference type="PROSITE" id="PS51330"/>
    </source>
</evidence>
<reference evidence="9 10" key="1">
    <citation type="journal article" date="2014" name="Genome Announc.">
        <title>Complete Genome Sequence of Spiroplasma apis B31T (ATCC 33834), a Bacterium Associated with May Disease of Honeybees (Apis mellifera).</title>
        <authorList>
            <person name="Ku C."/>
            <person name="Lo W.S."/>
            <person name="Chen L.L."/>
            <person name="Kuo C.H."/>
        </authorList>
    </citation>
    <scope>NUCLEOTIDE SEQUENCE [LARGE SCALE GENOMIC DNA]</scope>
    <source>
        <strain evidence="9">B31</strain>
    </source>
</reference>
<dbReference type="Pfam" id="PF00186">
    <property type="entry name" value="DHFR_1"/>
    <property type="match status" value="1"/>
</dbReference>
<evidence type="ECO:0000256" key="4">
    <source>
        <dbReference type="ARBA" id="ARBA00022563"/>
    </source>
</evidence>
<evidence type="ECO:0000256" key="7">
    <source>
        <dbReference type="RuleBase" id="RU004474"/>
    </source>
</evidence>
<accession>V5RJD1</accession>
<dbReference type="OrthoDB" id="9804315at2"/>
<dbReference type="eggNOG" id="COG0262">
    <property type="taxonomic scope" value="Bacteria"/>
</dbReference>
<dbReference type="PROSITE" id="PS51330">
    <property type="entry name" value="DHFR_2"/>
    <property type="match status" value="1"/>
</dbReference>
<evidence type="ECO:0000256" key="2">
    <source>
        <dbReference type="ARBA" id="ARBA00009539"/>
    </source>
</evidence>
<dbReference type="PATRIC" id="fig|1276258.3.peg.736"/>
<dbReference type="PANTHER" id="PTHR48069">
    <property type="entry name" value="DIHYDROFOLATE REDUCTASE"/>
    <property type="match status" value="1"/>
</dbReference>
<dbReference type="UniPathway" id="UPA00077">
    <property type="reaction ID" value="UER00158"/>
</dbReference>
<proteinExistence type="inferred from homology"/>
<dbReference type="PRINTS" id="PR00070">
    <property type="entry name" value="DHFR"/>
</dbReference>
<dbReference type="AlphaFoldDB" id="V5RJD1"/>
<dbReference type="Gene3D" id="3.40.430.10">
    <property type="entry name" value="Dihydrofolate Reductase, subunit A"/>
    <property type="match status" value="1"/>
</dbReference>
<sequence length="156" mass="18276">MITLIWAQDEKGVIGLNNRLPWNIKSEMQFFVNYTKNKKVLMGRNTWESLRLKPLPNRTNYVVTSRVIDLKHPDLIIINDFENFLNSYKNSSEELIIIGGKQIYDFSLKFANKLVVSVVKGLYEGDTFAPQINDKEFTLTETIYNDEFEVKIYTRN</sequence>
<gene>
    <name evidence="9" type="primary">dfrA</name>
    <name evidence="9" type="ORF">SAPIS_v1c07230</name>
</gene>
<dbReference type="PROSITE" id="PS00075">
    <property type="entry name" value="DHFR_1"/>
    <property type="match status" value="1"/>
</dbReference>
<dbReference type="GO" id="GO:0046655">
    <property type="term" value="P:folic acid metabolic process"/>
    <property type="evidence" value="ECO:0007669"/>
    <property type="project" value="TreeGrafter"/>
</dbReference>
<dbReference type="InterPro" id="IPR017925">
    <property type="entry name" value="DHFR_CS"/>
</dbReference>
<comment type="pathway">
    <text evidence="1">Cofactor biosynthesis; tetrahydrofolate biosynthesis; 5,6,7,8-tetrahydrofolate from 7,8-dihydrofolate: step 1/1.</text>
</comment>
<dbReference type="InterPro" id="IPR024072">
    <property type="entry name" value="DHFR-like_dom_sf"/>
</dbReference>
<dbReference type="GO" id="GO:0050661">
    <property type="term" value="F:NADP binding"/>
    <property type="evidence" value="ECO:0007669"/>
    <property type="project" value="InterPro"/>
</dbReference>
<organism evidence="9 10">
    <name type="scientific">Spiroplasma apis B31</name>
    <dbReference type="NCBI Taxonomy" id="1276258"/>
    <lineage>
        <taxon>Bacteria</taxon>
        <taxon>Bacillati</taxon>
        <taxon>Mycoplasmatota</taxon>
        <taxon>Mollicutes</taxon>
        <taxon>Entomoplasmatales</taxon>
        <taxon>Spiroplasmataceae</taxon>
        <taxon>Spiroplasma</taxon>
    </lineage>
</organism>
<evidence type="ECO:0000256" key="1">
    <source>
        <dbReference type="ARBA" id="ARBA00004903"/>
    </source>
</evidence>